<evidence type="ECO:0000256" key="1">
    <source>
        <dbReference type="ARBA" id="ARBA00004496"/>
    </source>
</evidence>
<dbReference type="SUPFAM" id="SSF52540">
    <property type="entry name" value="P-loop containing nucleoside triphosphate hydrolases"/>
    <property type="match status" value="1"/>
</dbReference>
<evidence type="ECO:0000256" key="5">
    <source>
        <dbReference type="ARBA" id="ARBA00023054"/>
    </source>
</evidence>
<feature type="coiled-coil region" evidence="7">
    <location>
        <begin position="148"/>
        <end position="242"/>
    </location>
</feature>
<dbReference type="OrthoDB" id="9989112at2759"/>
<evidence type="ECO:0000313" key="11">
    <source>
        <dbReference type="EMBL" id="CAG2232575.1"/>
    </source>
</evidence>
<evidence type="ECO:0000256" key="3">
    <source>
        <dbReference type="ARBA" id="ARBA00022741"/>
    </source>
</evidence>
<dbReference type="SUPFAM" id="SSF47473">
    <property type="entry name" value="EF-hand"/>
    <property type="match status" value="1"/>
</dbReference>
<reference evidence="11" key="1">
    <citation type="submission" date="2021-03" db="EMBL/GenBank/DDBJ databases">
        <authorList>
            <person name="Bekaert M."/>
        </authorList>
    </citation>
    <scope>NUCLEOTIDE SEQUENCE</scope>
</reference>
<comment type="subcellular location">
    <subcellularLocation>
        <location evidence="1">Cytoplasm</location>
    </subcellularLocation>
</comment>
<dbReference type="InterPro" id="IPR027417">
    <property type="entry name" value="P-loop_NTPase"/>
</dbReference>
<feature type="region of interest" description="Disordered" evidence="8">
    <location>
        <begin position="54"/>
        <end position="82"/>
    </location>
</feature>
<dbReference type="InterPro" id="IPR050227">
    <property type="entry name" value="Rab"/>
</dbReference>
<keyword evidence="3" id="KW-0547">Nucleotide-binding</keyword>
<dbReference type="InterPro" id="IPR016181">
    <property type="entry name" value="Acyl_CoA_acyltransferase"/>
</dbReference>
<feature type="compositionally biased region" description="Basic residues" evidence="8">
    <location>
        <begin position="445"/>
        <end position="454"/>
    </location>
</feature>
<evidence type="ECO:0000256" key="6">
    <source>
        <dbReference type="ARBA" id="ARBA00023134"/>
    </source>
</evidence>
<keyword evidence="6" id="KW-0342">GTP-binding</keyword>
<feature type="compositionally biased region" description="Polar residues" evidence="8">
    <location>
        <begin position="533"/>
        <end position="542"/>
    </location>
</feature>
<dbReference type="InterPro" id="IPR005225">
    <property type="entry name" value="Small_GTP-bd"/>
</dbReference>
<dbReference type="AlphaFoldDB" id="A0A8S3TGF8"/>
<dbReference type="Pfam" id="PF13833">
    <property type="entry name" value="EF-hand_8"/>
    <property type="match status" value="1"/>
</dbReference>
<keyword evidence="12" id="KW-1185">Reference proteome</keyword>
<dbReference type="PANTHER" id="PTHR47977">
    <property type="entry name" value="RAS-RELATED PROTEIN RAB"/>
    <property type="match status" value="1"/>
</dbReference>
<dbReference type="InterPro" id="IPR056483">
    <property type="entry name" value="Hisat_C"/>
</dbReference>
<dbReference type="Pfam" id="PF00071">
    <property type="entry name" value="Ras"/>
    <property type="match status" value="1"/>
</dbReference>
<proteinExistence type="predicted"/>
<dbReference type="Proteomes" id="UP000683360">
    <property type="component" value="Unassembled WGS sequence"/>
</dbReference>
<dbReference type="SUPFAM" id="SSF55729">
    <property type="entry name" value="Acyl-CoA N-acyltransferases (Nat)"/>
    <property type="match status" value="1"/>
</dbReference>
<dbReference type="SMART" id="SM00173">
    <property type="entry name" value="RAS"/>
    <property type="match status" value="1"/>
</dbReference>
<evidence type="ECO:0000256" key="2">
    <source>
        <dbReference type="ARBA" id="ARBA00022490"/>
    </source>
</evidence>
<dbReference type="InterPro" id="IPR001806">
    <property type="entry name" value="Small_GTPase"/>
</dbReference>
<keyword evidence="4" id="KW-0106">Calcium</keyword>
<organism evidence="11 12">
    <name type="scientific">Mytilus edulis</name>
    <name type="common">Blue mussel</name>
    <dbReference type="NCBI Taxonomy" id="6550"/>
    <lineage>
        <taxon>Eukaryota</taxon>
        <taxon>Metazoa</taxon>
        <taxon>Spiralia</taxon>
        <taxon>Lophotrochozoa</taxon>
        <taxon>Mollusca</taxon>
        <taxon>Bivalvia</taxon>
        <taxon>Autobranchia</taxon>
        <taxon>Pteriomorphia</taxon>
        <taxon>Mytilida</taxon>
        <taxon>Mytiloidea</taxon>
        <taxon>Mytilidae</taxon>
        <taxon>Mytilinae</taxon>
        <taxon>Mytilus</taxon>
    </lineage>
</organism>
<accession>A0A8S3TGF8</accession>
<dbReference type="SMART" id="SM00175">
    <property type="entry name" value="RAB"/>
    <property type="match status" value="1"/>
</dbReference>
<feature type="domain" description="EF-hand" evidence="9">
    <location>
        <begin position="21"/>
        <end position="60"/>
    </location>
</feature>
<gene>
    <name evidence="11" type="ORF">MEDL_45243</name>
</gene>
<dbReference type="GO" id="GO:0005525">
    <property type="term" value="F:GTP binding"/>
    <property type="evidence" value="ECO:0007669"/>
    <property type="project" value="UniProtKB-KW"/>
</dbReference>
<evidence type="ECO:0000259" key="10">
    <source>
        <dbReference type="Pfam" id="PF24066"/>
    </source>
</evidence>
<feature type="region of interest" description="Disordered" evidence="8">
    <location>
        <begin position="410"/>
        <end position="546"/>
    </location>
</feature>
<dbReference type="SMART" id="SM00174">
    <property type="entry name" value="RHO"/>
    <property type="match status" value="1"/>
</dbReference>
<dbReference type="GO" id="GO:0005509">
    <property type="term" value="F:calcium ion binding"/>
    <property type="evidence" value="ECO:0007669"/>
    <property type="project" value="InterPro"/>
</dbReference>
<dbReference type="InterPro" id="IPR011992">
    <property type="entry name" value="EF-hand-dom_pair"/>
</dbReference>
<evidence type="ECO:0000313" key="12">
    <source>
        <dbReference type="Proteomes" id="UP000683360"/>
    </source>
</evidence>
<evidence type="ECO:0000256" key="4">
    <source>
        <dbReference type="ARBA" id="ARBA00022837"/>
    </source>
</evidence>
<feature type="compositionally biased region" description="Basic and acidic residues" evidence="8">
    <location>
        <begin position="455"/>
        <end position="470"/>
    </location>
</feature>
<name>A0A8S3TGF8_MYTED</name>
<dbReference type="GO" id="GO:0003924">
    <property type="term" value="F:GTPase activity"/>
    <property type="evidence" value="ECO:0007669"/>
    <property type="project" value="InterPro"/>
</dbReference>
<dbReference type="Pfam" id="PF24066">
    <property type="entry name" value="Hisat_C"/>
    <property type="match status" value="1"/>
</dbReference>
<keyword evidence="2" id="KW-0963">Cytoplasm</keyword>
<dbReference type="FunFam" id="3.40.50.300:FF:001348">
    <property type="entry name" value="Ras and EF-hand domain-containing protein"/>
    <property type="match status" value="1"/>
</dbReference>
<dbReference type="PROSITE" id="PS51419">
    <property type="entry name" value="RAB"/>
    <property type="match status" value="1"/>
</dbReference>
<dbReference type="EMBL" id="CAJPWZ010002187">
    <property type="protein sequence ID" value="CAG2232575.1"/>
    <property type="molecule type" value="Genomic_DNA"/>
</dbReference>
<dbReference type="PRINTS" id="PR00449">
    <property type="entry name" value="RASTRNSFRMNG"/>
</dbReference>
<dbReference type="NCBIfam" id="TIGR00231">
    <property type="entry name" value="small_GTP"/>
    <property type="match status" value="1"/>
</dbReference>
<evidence type="ECO:0000256" key="7">
    <source>
        <dbReference type="SAM" id="Coils"/>
    </source>
</evidence>
<protein>
    <submittedName>
        <fullName evidence="11">RASEF</fullName>
    </submittedName>
</protein>
<sequence>MFKKVPEVVFSDVGEDESYTIDSFRHVADRLNLSSDELQTIFSAVDSDDDGVITKKDLCAPSPSPRRKGDQTSEMLPPLEDNDTIKTDLDVLSEKSQEQVCDLYQQLHASDNPELLQHFESIILGVIKDVSTYKVENQRLEKTFKKEKIQHDKHLRQLEEEMEREMSKMEERIREKEQRKVQQEKAQLKKELETELLTCQQSYNVMQQEGLGKENKEMEEQLLNLQKSLNDISVENRQLRSELTDNKTNMAVVRTELSTFKQSYNEKVRELHLEKATVADIIKEQDNLTRQLHLLHNANKQLHDHNDDLIESFEKRVPNRQLSSVSLPNSIAGDRRGSLMSDYLPSGPSSHNYLMGYRYDYRVRSLNISPTPSLAEDLQQTNNVSVNAFSLPGQSPRVIRAILPRDETCEDDDADEIDSGHSTLRDLNDDSDPEGQNPDDDYYRRSHHNRRHRRESSYIRKNEENDSHDEVETESEMDQLHSKPIRRYDPVRLSSGSNSSRKSRTRSKNRDRDRDTDHGGRSSPAIHRHSLIRKTSNGSQERSANRDPDRMYKIVLAGDAAVGKSCFIMRLCKGKFVSNLSSTLGVDFQTKVLEVDDKTVALQLWDTAGQERFRSIAKSYFRRADGVFLLYDCTYERSFLSIREWVEAIEDGAQKKIPIMLIGNKTDMRPEAEKQGRRVVTTSVGQKNTYVMTDPVMIDSEQREVRRVNDADYDDVVSIRSSVYDGYDYLPFQFKSLINHPDNEGYATIVNGQFVAFCMVSKVDGGETMVTRAGRINKQFEGHGIYKALKSFIKQRQCNGTVCNHAYIATDTNQMISAAISRGELAVLEKKNTVFYKPEHDLRALIEVMDSPKYSRIMSPEDMEDVFQSNDTCIKLFPEARIMCNIVPYRLKKSNIPLIFSDLTLIVGTYDSEWQLITCGSYSKCEKGHVYELYVYGNSCFMSEHVTIHLKNILKYCNSELELLLHYNEKQAKAFDTEMKKCQFIELNGSWKSEYLLESKLK</sequence>
<feature type="compositionally biased region" description="Acidic residues" evidence="8">
    <location>
        <begin position="429"/>
        <end position="440"/>
    </location>
</feature>
<dbReference type="GO" id="GO:0005737">
    <property type="term" value="C:cytoplasm"/>
    <property type="evidence" value="ECO:0007669"/>
    <property type="project" value="UniProtKB-SubCell"/>
</dbReference>
<dbReference type="InterPro" id="IPR002048">
    <property type="entry name" value="EF_hand_dom"/>
</dbReference>
<feature type="compositionally biased region" description="Basic and acidic residues" evidence="8">
    <location>
        <begin position="478"/>
        <end position="490"/>
    </location>
</feature>
<dbReference type="Gene3D" id="3.40.50.300">
    <property type="entry name" value="P-loop containing nucleotide triphosphate hydrolases"/>
    <property type="match status" value="1"/>
</dbReference>
<comment type="caution">
    <text evidence="11">The sequence shown here is derived from an EMBL/GenBank/DDBJ whole genome shotgun (WGS) entry which is preliminary data.</text>
</comment>
<evidence type="ECO:0000259" key="9">
    <source>
        <dbReference type="Pfam" id="PF13833"/>
    </source>
</evidence>
<keyword evidence="5 7" id="KW-0175">Coiled coil</keyword>
<dbReference type="CDD" id="cd00154">
    <property type="entry name" value="Rab"/>
    <property type="match status" value="1"/>
</dbReference>
<dbReference type="PROSITE" id="PS00018">
    <property type="entry name" value="EF_HAND_1"/>
    <property type="match status" value="1"/>
</dbReference>
<feature type="domain" description="Histidine N-acetyltransferase C-terminal" evidence="10">
    <location>
        <begin position="857"/>
        <end position="955"/>
    </location>
</feature>
<feature type="compositionally biased region" description="Basic and acidic residues" evidence="8">
    <location>
        <begin position="508"/>
        <end position="520"/>
    </location>
</feature>
<evidence type="ECO:0000256" key="8">
    <source>
        <dbReference type="SAM" id="MobiDB-lite"/>
    </source>
</evidence>
<dbReference type="PROSITE" id="PS51421">
    <property type="entry name" value="RAS"/>
    <property type="match status" value="1"/>
</dbReference>
<dbReference type="InterPro" id="IPR018247">
    <property type="entry name" value="EF_Hand_1_Ca_BS"/>
</dbReference>
<dbReference type="SMART" id="SM00176">
    <property type="entry name" value="RAN"/>
    <property type="match status" value="1"/>
</dbReference>